<keyword evidence="2" id="KW-1185">Reference proteome</keyword>
<evidence type="ECO:0000313" key="1">
    <source>
        <dbReference type="EMBL" id="KAK3393586.1"/>
    </source>
</evidence>
<organism evidence="1 2">
    <name type="scientific">Podospora didyma</name>
    <dbReference type="NCBI Taxonomy" id="330526"/>
    <lineage>
        <taxon>Eukaryota</taxon>
        <taxon>Fungi</taxon>
        <taxon>Dikarya</taxon>
        <taxon>Ascomycota</taxon>
        <taxon>Pezizomycotina</taxon>
        <taxon>Sordariomycetes</taxon>
        <taxon>Sordariomycetidae</taxon>
        <taxon>Sordariales</taxon>
        <taxon>Podosporaceae</taxon>
        <taxon>Podospora</taxon>
    </lineage>
</organism>
<reference evidence="1" key="1">
    <citation type="journal article" date="2023" name="Mol. Phylogenet. Evol.">
        <title>Genome-scale phylogeny and comparative genomics of the fungal order Sordariales.</title>
        <authorList>
            <person name="Hensen N."/>
            <person name="Bonometti L."/>
            <person name="Westerberg I."/>
            <person name="Brannstrom I.O."/>
            <person name="Guillou S."/>
            <person name="Cros-Aarteil S."/>
            <person name="Calhoun S."/>
            <person name="Haridas S."/>
            <person name="Kuo A."/>
            <person name="Mondo S."/>
            <person name="Pangilinan J."/>
            <person name="Riley R."/>
            <person name="LaButti K."/>
            <person name="Andreopoulos B."/>
            <person name="Lipzen A."/>
            <person name="Chen C."/>
            <person name="Yan M."/>
            <person name="Daum C."/>
            <person name="Ng V."/>
            <person name="Clum A."/>
            <person name="Steindorff A."/>
            <person name="Ohm R.A."/>
            <person name="Martin F."/>
            <person name="Silar P."/>
            <person name="Natvig D.O."/>
            <person name="Lalanne C."/>
            <person name="Gautier V."/>
            <person name="Ament-Velasquez S.L."/>
            <person name="Kruys A."/>
            <person name="Hutchinson M.I."/>
            <person name="Powell A.J."/>
            <person name="Barry K."/>
            <person name="Miller A.N."/>
            <person name="Grigoriev I.V."/>
            <person name="Debuchy R."/>
            <person name="Gladieux P."/>
            <person name="Hiltunen Thoren M."/>
            <person name="Johannesson H."/>
        </authorList>
    </citation>
    <scope>NUCLEOTIDE SEQUENCE</scope>
    <source>
        <strain evidence="1">CBS 232.78</strain>
    </source>
</reference>
<comment type="caution">
    <text evidence="1">The sequence shown here is derived from an EMBL/GenBank/DDBJ whole genome shotgun (WGS) entry which is preliminary data.</text>
</comment>
<dbReference type="EMBL" id="JAULSW010000001">
    <property type="protein sequence ID" value="KAK3393586.1"/>
    <property type="molecule type" value="Genomic_DNA"/>
</dbReference>
<name>A0AAE0P5C1_9PEZI</name>
<accession>A0AAE0P5C1</accession>
<dbReference type="Proteomes" id="UP001285441">
    <property type="component" value="Unassembled WGS sequence"/>
</dbReference>
<gene>
    <name evidence="1" type="ORF">B0H63DRAFT_505451</name>
</gene>
<reference evidence="1" key="2">
    <citation type="submission" date="2023-06" db="EMBL/GenBank/DDBJ databases">
        <authorList>
            <consortium name="Lawrence Berkeley National Laboratory"/>
            <person name="Haridas S."/>
            <person name="Hensen N."/>
            <person name="Bonometti L."/>
            <person name="Westerberg I."/>
            <person name="Brannstrom I.O."/>
            <person name="Guillou S."/>
            <person name="Cros-Aarteil S."/>
            <person name="Calhoun S."/>
            <person name="Kuo A."/>
            <person name="Mondo S."/>
            <person name="Pangilinan J."/>
            <person name="Riley R."/>
            <person name="LaButti K."/>
            <person name="Andreopoulos B."/>
            <person name="Lipzen A."/>
            <person name="Chen C."/>
            <person name="Yanf M."/>
            <person name="Daum C."/>
            <person name="Ng V."/>
            <person name="Clum A."/>
            <person name="Steindorff A."/>
            <person name="Ohm R."/>
            <person name="Martin F."/>
            <person name="Silar P."/>
            <person name="Natvig D."/>
            <person name="Lalanne C."/>
            <person name="Gautier V."/>
            <person name="Ament-velasquez S.L."/>
            <person name="Kruys A."/>
            <person name="Hutchinson M.I."/>
            <person name="Powell A.J."/>
            <person name="Barry K."/>
            <person name="Miller A.N."/>
            <person name="Grigoriev I.V."/>
            <person name="Debuchy R."/>
            <person name="Gladieux P."/>
            <person name="Thoren M.H."/>
            <person name="Johannesson H."/>
        </authorList>
    </citation>
    <scope>NUCLEOTIDE SEQUENCE</scope>
    <source>
        <strain evidence="1">CBS 232.78</strain>
    </source>
</reference>
<sequence length="202" mass="21911">MRKTTSQSCDGRHSRLLLLAARTYYHGKGSQFRALARLAAADSKQAFGSNRSGASPYYRRASQVGHDWTRPLSQPTGHPSGPLTNNWQVQAPLVGGQLALSAVGNLHGGGTYQPLGTITTDTKDIHRGREAADKFQEGLLKIACIAVDLKKESAVLFYEGCDDAKQLHESEPSHFRTALPNFNVLNSSTMVVVCQTMAPTTK</sequence>
<dbReference type="AlphaFoldDB" id="A0AAE0P5C1"/>
<proteinExistence type="predicted"/>
<protein>
    <submittedName>
        <fullName evidence="1">Uncharacterized protein</fullName>
    </submittedName>
</protein>
<evidence type="ECO:0000313" key="2">
    <source>
        <dbReference type="Proteomes" id="UP001285441"/>
    </source>
</evidence>